<accession>A0A919P5H4</accession>
<dbReference type="EMBL" id="BONK01000008">
    <property type="protein sequence ID" value="GIG21739.1"/>
    <property type="molecule type" value="Genomic_DNA"/>
</dbReference>
<gene>
    <name evidence="2" type="ORF">Cch01nite_24630</name>
</gene>
<comment type="caution">
    <text evidence="2">The sequence shown here is derived from an EMBL/GenBank/DDBJ whole genome shotgun (WGS) entry which is preliminary data.</text>
</comment>
<dbReference type="RefSeq" id="WP_203754602.1">
    <property type="nucleotide sequence ID" value="NZ_BONK01000008.1"/>
</dbReference>
<evidence type="ECO:0000313" key="2">
    <source>
        <dbReference type="EMBL" id="GIG21739.1"/>
    </source>
</evidence>
<protein>
    <submittedName>
        <fullName evidence="2">Uncharacterized protein</fullName>
    </submittedName>
</protein>
<dbReference type="Proteomes" id="UP000632740">
    <property type="component" value="Unassembled WGS sequence"/>
</dbReference>
<proteinExistence type="predicted"/>
<organism evidence="2 3">
    <name type="scientific">Cellulomonas chitinilytica</name>
    <dbReference type="NCBI Taxonomy" id="398759"/>
    <lineage>
        <taxon>Bacteria</taxon>
        <taxon>Bacillati</taxon>
        <taxon>Actinomycetota</taxon>
        <taxon>Actinomycetes</taxon>
        <taxon>Micrococcales</taxon>
        <taxon>Cellulomonadaceae</taxon>
        <taxon>Cellulomonas</taxon>
    </lineage>
</organism>
<evidence type="ECO:0000313" key="3">
    <source>
        <dbReference type="Proteomes" id="UP000632740"/>
    </source>
</evidence>
<evidence type="ECO:0000256" key="1">
    <source>
        <dbReference type="SAM" id="MobiDB-lite"/>
    </source>
</evidence>
<name>A0A919P5H4_9CELL</name>
<dbReference type="AlphaFoldDB" id="A0A919P5H4"/>
<sequence length="553" mass="59739">MQHASVPTGGPDDNVNGVADSEVVDGRAPDPDADPEPSTTLVEVLPGVVVVFGEVPEALKLDLIDFGIVPERDRALLTTNLMSIVGNSATIGGNLATAIGGAQGLYRVSSATQALLNNGAVLAVKDGANLGSMWINGDLVAQARFIPVTALSAAALAAAIGPAVAMVAMQMQLQQIAGLVRTNIALTTQVLTTVRKEQWAELTGHLNAIEGVLNEAREVQSVPSSLWENISGSEGVLQKQLDLYRRHVDGHIGQLDRLGRRQRREYLDTNAEAIIFDSWSLLSSLKAWTGYQALRASRARTAGSDDPDEARLVEIIARTTREKFEPALAETTRLVDALARELHILADLPGPKTLGRTRKDTRLTRSRSADLLTQIEPLADALRPPVEKLEAPELVCAPEGTELQPYLDALRWIIGSGETLRSIAVGYGRDTAIADRVRKDVLSRIDAEKWATVVAVTDRRIFVSGANDLVREAAIDRRFPLEDVRYVRAKSARGELDLITRTTDLHWVFPTEIKAAQVDALAAVLAESMGIPDNERDAFVQSPRPQVEAAATD</sequence>
<feature type="region of interest" description="Disordered" evidence="1">
    <location>
        <begin position="1"/>
        <end position="39"/>
    </location>
</feature>
<reference evidence="2" key="1">
    <citation type="submission" date="2021-01" db="EMBL/GenBank/DDBJ databases">
        <title>Whole genome shotgun sequence of Cellulomonas chitinilytica NBRC 110799.</title>
        <authorList>
            <person name="Komaki H."/>
            <person name="Tamura T."/>
        </authorList>
    </citation>
    <scope>NUCLEOTIDE SEQUENCE</scope>
    <source>
        <strain evidence="2">NBRC 110799</strain>
    </source>
</reference>
<keyword evidence="3" id="KW-1185">Reference proteome</keyword>